<dbReference type="OrthoDB" id="284292at2759"/>
<comment type="subcellular location">
    <subcellularLocation>
        <location evidence="1">Mitochondrion matrix</location>
    </subcellularLocation>
</comment>
<dbReference type="GO" id="GO:0005759">
    <property type="term" value="C:mitochondrial matrix"/>
    <property type="evidence" value="ECO:0007669"/>
    <property type="project" value="UniProtKB-SubCell"/>
</dbReference>
<sequence length="91" mass="10689">MVLRVLFFVVYSVFSTFADEFLDRLNSKQLAAYDSLINQPDNDWDIYYWATGAKEAPEFFRTDVLKMLQEHAKNEGKTLRNQQPPLKPRSN</sequence>
<feature type="signal peptide" evidence="4">
    <location>
        <begin position="1"/>
        <end position="18"/>
    </location>
</feature>
<dbReference type="Pfam" id="PF03937">
    <property type="entry name" value="Sdh5"/>
    <property type="match status" value="1"/>
</dbReference>
<dbReference type="GO" id="GO:0006099">
    <property type="term" value="P:tricarboxylic acid cycle"/>
    <property type="evidence" value="ECO:0007669"/>
    <property type="project" value="TreeGrafter"/>
</dbReference>
<dbReference type="InterPro" id="IPR036714">
    <property type="entry name" value="SDH_sf"/>
</dbReference>
<dbReference type="GO" id="GO:0034553">
    <property type="term" value="P:mitochondrial respiratory chain complex II assembly"/>
    <property type="evidence" value="ECO:0007669"/>
    <property type="project" value="TreeGrafter"/>
</dbReference>
<comment type="caution">
    <text evidence="5">The sequence shown here is derived from an EMBL/GenBank/DDBJ whole genome shotgun (WGS) entry which is preliminary data.</text>
</comment>
<gene>
    <name evidence="5" type="ORF">FGIG_12265</name>
</gene>
<keyword evidence="3" id="KW-0143">Chaperone</keyword>
<proteinExistence type="predicted"/>
<feature type="chain" id="PRO_5021315499" evidence="4">
    <location>
        <begin position="19"/>
        <end position="91"/>
    </location>
</feature>
<evidence type="ECO:0000313" key="5">
    <source>
        <dbReference type="EMBL" id="TPP67632.1"/>
    </source>
</evidence>
<dbReference type="PANTHER" id="PTHR12469:SF2">
    <property type="entry name" value="SUCCINATE DEHYDROGENASE ASSEMBLY FACTOR 2, MITOCHONDRIAL"/>
    <property type="match status" value="1"/>
</dbReference>
<evidence type="ECO:0000313" key="6">
    <source>
        <dbReference type="Proteomes" id="UP000316759"/>
    </source>
</evidence>
<evidence type="ECO:0000256" key="4">
    <source>
        <dbReference type="SAM" id="SignalP"/>
    </source>
</evidence>
<dbReference type="EMBL" id="SUNJ01000472">
    <property type="protein sequence ID" value="TPP67632.1"/>
    <property type="molecule type" value="Genomic_DNA"/>
</dbReference>
<dbReference type="InterPro" id="IPR005631">
    <property type="entry name" value="SDH"/>
</dbReference>
<accession>A0A504Z0D1</accession>
<keyword evidence="4" id="KW-0732">Signal</keyword>
<reference evidence="5 6" key="1">
    <citation type="submission" date="2019-04" db="EMBL/GenBank/DDBJ databases">
        <title>Annotation for the trematode Fasciola gigantica.</title>
        <authorList>
            <person name="Choi Y.-J."/>
        </authorList>
    </citation>
    <scope>NUCLEOTIDE SEQUENCE [LARGE SCALE GENOMIC DNA]</scope>
    <source>
        <strain evidence="5">Uganda_cow_1</strain>
    </source>
</reference>
<name>A0A504Z0D1_FASGI</name>
<dbReference type="PANTHER" id="PTHR12469">
    <property type="entry name" value="PROTEIN EMI5 HOMOLOG, MITOCHONDRIAL"/>
    <property type="match status" value="1"/>
</dbReference>
<dbReference type="GO" id="GO:0006121">
    <property type="term" value="P:mitochondrial electron transport, succinate to ubiquinone"/>
    <property type="evidence" value="ECO:0007669"/>
    <property type="project" value="TreeGrafter"/>
</dbReference>
<dbReference type="STRING" id="46835.A0A504Z0D1"/>
<dbReference type="Proteomes" id="UP000316759">
    <property type="component" value="Unassembled WGS sequence"/>
</dbReference>
<dbReference type="Gene3D" id="1.10.150.250">
    <property type="entry name" value="Flavinator of succinate dehydrogenase"/>
    <property type="match status" value="1"/>
</dbReference>
<evidence type="ECO:0000256" key="3">
    <source>
        <dbReference type="ARBA" id="ARBA00023186"/>
    </source>
</evidence>
<keyword evidence="2" id="KW-0496">Mitochondrion</keyword>
<organism evidence="5 6">
    <name type="scientific">Fasciola gigantica</name>
    <name type="common">Giant liver fluke</name>
    <dbReference type="NCBI Taxonomy" id="46835"/>
    <lineage>
        <taxon>Eukaryota</taxon>
        <taxon>Metazoa</taxon>
        <taxon>Spiralia</taxon>
        <taxon>Lophotrochozoa</taxon>
        <taxon>Platyhelminthes</taxon>
        <taxon>Trematoda</taxon>
        <taxon>Digenea</taxon>
        <taxon>Plagiorchiida</taxon>
        <taxon>Echinostomata</taxon>
        <taxon>Echinostomatoidea</taxon>
        <taxon>Fasciolidae</taxon>
        <taxon>Fasciola</taxon>
    </lineage>
</organism>
<dbReference type="SUPFAM" id="SSF109910">
    <property type="entry name" value="YgfY-like"/>
    <property type="match status" value="1"/>
</dbReference>
<dbReference type="AlphaFoldDB" id="A0A504Z0D1"/>
<evidence type="ECO:0000256" key="2">
    <source>
        <dbReference type="ARBA" id="ARBA00023128"/>
    </source>
</evidence>
<dbReference type="FunFam" id="1.10.150.250:FF:000002">
    <property type="entry name" value="Succinate dehydrogenase assembly factor 2, mitochondrial"/>
    <property type="match status" value="1"/>
</dbReference>
<keyword evidence="6" id="KW-1185">Reference proteome</keyword>
<evidence type="ECO:0000256" key="1">
    <source>
        <dbReference type="ARBA" id="ARBA00004305"/>
    </source>
</evidence>
<protein>
    <submittedName>
        <fullName evidence="5">Succinate dehydrogenase assembly factor 2</fullName>
    </submittedName>
</protein>